<dbReference type="GO" id="GO:0000160">
    <property type="term" value="P:phosphorelay signal transduction system"/>
    <property type="evidence" value="ECO:0007669"/>
    <property type="project" value="InterPro"/>
</dbReference>
<dbReference type="PANTHER" id="PTHR28242">
    <property type="entry name" value="PHOSPHORELAY INTERMEDIATE PROTEIN YPD1"/>
    <property type="match status" value="1"/>
</dbReference>
<organism evidence="3 4">
    <name type="scientific">Schizothecium vesticola</name>
    <dbReference type="NCBI Taxonomy" id="314040"/>
    <lineage>
        <taxon>Eukaryota</taxon>
        <taxon>Fungi</taxon>
        <taxon>Dikarya</taxon>
        <taxon>Ascomycota</taxon>
        <taxon>Pezizomycotina</taxon>
        <taxon>Sordariomycetes</taxon>
        <taxon>Sordariomycetidae</taxon>
        <taxon>Sordariales</taxon>
        <taxon>Schizotheciaceae</taxon>
        <taxon>Schizothecium</taxon>
    </lineage>
</organism>
<accession>A0AA40JZ58</accession>
<dbReference type="GO" id="GO:0005737">
    <property type="term" value="C:cytoplasm"/>
    <property type="evidence" value="ECO:0007669"/>
    <property type="project" value="TreeGrafter"/>
</dbReference>
<dbReference type="PANTHER" id="PTHR28242:SF52">
    <property type="entry name" value="PHOSPHORELAY INTERMEDIATE PROTEIN YPD1"/>
    <property type="match status" value="1"/>
</dbReference>
<dbReference type="EMBL" id="JAUKUD010000006">
    <property type="protein sequence ID" value="KAK0740565.1"/>
    <property type="molecule type" value="Genomic_DNA"/>
</dbReference>
<protein>
    <submittedName>
        <fullName evidence="3">Signal transduction histidine kinase</fullName>
    </submittedName>
</protein>
<evidence type="ECO:0000313" key="4">
    <source>
        <dbReference type="Proteomes" id="UP001172155"/>
    </source>
</evidence>
<dbReference type="GO" id="GO:0005634">
    <property type="term" value="C:nucleus"/>
    <property type="evidence" value="ECO:0007669"/>
    <property type="project" value="TreeGrafter"/>
</dbReference>
<dbReference type="GO" id="GO:0009927">
    <property type="term" value="F:histidine phosphotransfer kinase activity"/>
    <property type="evidence" value="ECO:0007669"/>
    <property type="project" value="InterPro"/>
</dbReference>
<dbReference type="GO" id="GO:0043424">
    <property type="term" value="F:protein histidine kinase binding"/>
    <property type="evidence" value="ECO:0007669"/>
    <property type="project" value="InterPro"/>
</dbReference>
<dbReference type="AlphaFoldDB" id="A0AA40JZ58"/>
<comment type="caution">
    <text evidence="3">The sequence shown here is derived from an EMBL/GenBank/DDBJ whole genome shotgun (WGS) entry which is preliminary data.</text>
</comment>
<feature type="domain" description="HPt" evidence="2">
    <location>
        <begin position="25"/>
        <end position="130"/>
    </location>
</feature>
<keyword evidence="3" id="KW-0418">Kinase</keyword>
<proteinExistence type="predicted"/>
<feature type="modified residue" description="Phosphohistidine" evidence="1">
    <location>
        <position position="64"/>
    </location>
</feature>
<dbReference type="Pfam" id="PF01627">
    <property type="entry name" value="Hpt"/>
    <property type="match status" value="1"/>
</dbReference>
<sequence>MPDPNFGEHVDLSTFSQILEMDDEDHDFSKPLVDNFFEQAEETFVQMDHALSAQDLERLSSLGHFLKGSSATLGFSLIRDSCQVIQQYGSHLNVDGSREEDAAVCLGKIREALTDVKVHTAELKEKMNEFFELE</sequence>
<evidence type="ECO:0000256" key="1">
    <source>
        <dbReference type="PROSITE-ProRule" id="PRU00110"/>
    </source>
</evidence>
<evidence type="ECO:0000313" key="3">
    <source>
        <dbReference type="EMBL" id="KAK0740565.1"/>
    </source>
</evidence>
<keyword evidence="3" id="KW-0808">Transferase</keyword>
<dbReference type="PROSITE" id="PS50894">
    <property type="entry name" value="HPT"/>
    <property type="match status" value="1"/>
</dbReference>
<dbReference type="Gene3D" id="1.20.120.160">
    <property type="entry name" value="HPT domain"/>
    <property type="match status" value="1"/>
</dbReference>
<dbReference type="SMART" id="SM00073">
    <property type="entry name" value="HPT"/>
    <property type="match status" value="1"/>
</dbReference>
<keyword evidence="4" id="KW-1185">Reference proteome</keyword>
<dbReference type="InterPro" id="IPR036641">
    <property type="entry name" value="HPT_dom_sf"/>
</dbReference>
<dbReference type="InterPro" id="IPR008207">
    <property type="entry name" value="Sig_transdc_His_kin_Hpt_dom"/>
</dbReference>
<dbReference type="InterPro" id="IPR045871">
    <property type="entry name" value="AHP1-5/YPD1"/>
</dbReference>
<keyword evidence="1" id="KW-0597">Phosphoprotein</keyword>
<evidence type="ECO:0000259" key="2">
    <source>
        <dbReference type="PROSITE" id="PS50894"/>
    </source>
</evidence>
<gene>
    <name evidence="3" type="ORF">B0T18DRAFT_332026</name>
</gene>
<dbReference type="SUPFAM" id="SSF47226">
    <property type="entry name" value="Histidine-containing phosphotransfer domain, HPT domain"/>
    <property type="match status" value="1"/>
</dbReference>
<name>A0AA40JZ58_9PEZI</name>
<dbReference type="Proteomes" id="UP001172155">
    <property type="component" value="Unassembled WGS sequence"/>
</dbReference>
<reference evidence="3" key="1">
    <citation type="submission" date="2023-06" db="EMBL/GenBank/DDBJ databases">
        <title>Genome-scale phylogeny and comparative genomics of the fungal order Sordariales.</title>
        <authorList>
            <consortium name="Lawrence Berkeley National Laboratory"/>
            <person name="Hensen N."/>
            <person name="Bonometti L."/>
            <person name="Westerberg I."/>
            <person name="Brannstrom I.O."/>
            <person name="Guillou S."/>
            <person name="Cros-Aarteil S."/>
            <person name="Calhoun S."/>
            <person name="Haridas S."/>
            <person name="Kuo A."/>
            <person name="Mondo S."/>
            <person name="Pangilinan J."/>
            <person name="Riley R."/>
            <person name="LaButti K."/>
            <person name="Andreopoulos B."/>
            <person name="Lipzen A."/>
            <person name="Chen C."/>
            <person name="Yanf M."/>
            <person name="Daum C."/>
            <person name="Ng V."/>
            <person name="Clum A."/>
            <person name="Steindorff A."/>
            <person name="Ohm R."/>
            <person name="Martin F."/>
            <person name="Silar P."/>
            <person name="Natvig D."/>
            <person name="Lalanne C."/>
            <person name="Gautier V."/>
            <person name="Ament-velasquez S.L."/>
            <person name="Kruys A."/>
            <person name="Hutchinson M.I."/>
            <person name="Powell A.J."/>
            <person name="Barry K."/>
            <person name="Miller A.N."/>
            <person name="Grigoriev I.V."/>
            <person name="Debuchy R."/>
            <person name="Gladieux P."/>
            <person name="Thoren M.H."/>
            <person name="Johannesson H."/>
        </authorList>
    </citation>
    <scope>NUCLEOTIDE SEQUENCE</scope>
    <source>
        <strain evidence="3">SMH3187-1</strain>
    </source>
</reference>
<dbReference type="CDD" id="cd00088">
    <property type="entry name" value="HPT"/>
    <property type="match status" value="1"/>
</dbReference>